<accession>A5ZQ01</accession>
<reference evidence="1 2" key="2">
    <citation type="submission" date="2007-04" db="EMBL/GenBank/DDBJ databases">
        <title>Draft genome sequence of Ruminococcus obeum (ATCC 29174).</title>
        <authorList>
            <person name="Sudarsanam P."/>
            <person name="Ley R."/>
            <person name="Guruge J."/>
            <person name="Turnbaugh P.J."/>
            <person name="Mahowald M."/>
            <person name="Liep D."/>
            <person name="Gordon J."/>
        </authorList>
    </citation>
    <scope>NUCLEOTIDE SEQUENCE [LARGE SCALE GENOMIC DNA]</scope>
    <source>
        <strain evidence="1 2">ATCC 29174</strain>
    </source>
</reference>
<dbReference type="GeneID" id="79804323"/>
<gene>
    <name evidence="1" type="ORF">RUMOBE_01071</name>
</gene>
<reference evidence="1 2" key="1">
    <citation type="submission" date="2007-03" db="EMBL/GenBank/DDBJ databases">
        <authorList>
            <person name="Fulton L."/>
            <person name="Clifton S."/>
            <person name="Fulton B."/>
            <person name="Xu J."/>
            <person name="Minx P."/>
            <person name="Pepin K.H."/>
            <person name="Johnson M."/>
            <person name="Thiruvilangam P."/>
            <person name="Bhonagiri V."/>
            <person name="Nash W.E."/>
            <person name="Mardis E.R."/>
            <person name="Wilson R.K."/>
        </authorList>
    </citation>
    <scope>NUCLEOTIDE SEQUENCE [LARGE SCALE GENOMIC DNA]</scope>
    <source>
        <strain evidence="1 2">ATCC 29174</strain>
    </source>
</reference>
<dbReference type="EMBL" id="AAVO02000003">
    <property type="protein sequence ID" value="EDM88165.1"/>
    <property type="molecule type" value="Genomic_DNA"/>
</dbReference>
<dbReference type="InterPro" id="IPR018755">
    <property type="entry name" value="Phage_Mu_Gp48"/>
</dbReference>
<evidence type="ECO:0008006" key="3">
    <source>
        <dbReference type="Google" id="ProtNLM"/>
    </source>
</evidence>
<organism evidence="1 2">
    <name type="scientific">Blautia obeum ATCC 29174</name>
    <dbReference type="NCBI Taxonomy" id="411459"/>
    <lineage>
        <taxon>Bacteria</taxon>
        <taxon>Bacillati</taxon>
        <taxon>Bacillota</taxon>
        <taxon>Clostridia</taxon>
        <taxon>Lachnospirales</taxon>
        <taxon>Lachnospiraceae</taxon>
        <taxon>Blautia</taxon>
    </lineage>
</organism>
<proteinExistence type="predicted"/>
<dbReference type="RefSeq" id="WP_005424403.1">
    <property type="nucleotide sequence ID" value="NZ_CP102265.1"/>
</dbReference>
<evidence type="ECO:0000313" key="1">
    <source>
        <dbReference type="EMBL" id="EDM88165.1"/>
    </source>
</evidence>
<dbReference type="AlphaFoldDB" id="A5ZQ01"/>
<dbReference type="Pfam" id="PF10076">
    <property type="entry name" value="Phage_Mu_Gp48"/>
    <property type="match status" value="1"/>
</dbReference>
<evidence type="ECO:0000313" key="2">
    <source>
        <dbReference type="Proteomes" id="UP000006002"/>
    </source>
</evidence>
<dbReference type="Proteomes" id="UP000006002">
    <property type="component" value="Unassembled WGS sequence"/>
</dbReference>
<comment type="caution">
    <text evidence="1">The sequence shown here is derived from an EMBL/GenBank/DDBJ whole genome shotgun (WGS) entry which is preliminary data.</text>
</comment>
<protein>
    <recommendedName>
        <fullName evidence="3">DUF2313 domain-containing protein</fullName>
    </recommendedName>
</protein>
<dbReference type="HOGENOM" id="CLU_1077238_0_0_9"/>
<name>A5ZQ01_9FIRM</name>
<sequence length="259" mass="28872">MEIFYNSSSPGYEEIVSYGPKWWTEYREMNAVYMFEGWLLDILAKKMEQEVKNLFPSQADLPTLLAYERMLGIEHDAELTIEERRRIVEIYYSGTGHLSGSVILQLIKAYTGHEGKVYWDGDTLCVEFNNNDSGFISLGILQKIISRRIPAHIPFQTKCTCKVSLGLSIETEAWEKRFIQAGLLPDVNMGLGIAYDGITVKTAVQAVKTVYPVAGDSGNAGIYPIISTELQTAGGNVLPKVKTESWKVVYPICGDALGI</sequence>